<dbReference type="EMBL" id="SDMP01000015">
    <property type="protein sequence ID" value="RYR10917.1"/>
    <property type="molecule type" value="Genomic_DNA"/>
</dbReference>
<evidence type="ECO:0000256" key="4">
    <source>
        <dbReference type="PROSITE-ProRule" id="PRU00325"/>
    </source>
</evidence>
<dbReference type="InterPro" id="IPR018289">
    <property type="entry name" value="MULE_transposase_dom"/>
</dbReference>
<dbReference type="Proteomes" id="UP000289738">
    <property type="component" value="Chromosome B05"/>
</dbReference>
<keyword evidence="3" id="KW-0862">Zinc</keyword>
<dbReference type="AlphaFoldDB" id="A0A444Z9R1"/>
<keyword evidence="2 4" id="KW-0863">Zinc-finger</keyword>
<dbReference type="InterPro" id="IPR006564">
    <property type="entry name" value="Znf_PMZ"/>
</dbReference>
<organism evidence="7 8">
    <name type="scientific">Arachis hypogaea</name>
    <name type="common">Peanut</name>
    <dbReference type="NCBI Taxonomy" id="3818"/>
    <lineage>
        <taxon>Eukaryota</taxon>
        <taxon>Viridiplantae</taxon>
        <taxon>Streptophyta</taxon>
        <taxon>Embryophyta</taxon>
        <taxon>Tracheophyta</taxon>
        <taxon>Spermatophyta</taxon>
        <taxon>Magnoliopsida</taxon>
        <taxon>eudicotyledons</taxon>
        <taxon>Gunneridae</taxon>
        <taxon>Pentapetalae</taxon>
        <taxon>rosids</taxon>
        <taxon>fabids</taxon>
        <taxon>Fabales</taxon>
        <taxon>Fabaceae</taxon>
        <taxon>Papilionoideae</taxon>
        <taxon>50 kb inversion clade</taxon>
        <taxon>dalbergioids sensu lato</taxon>
        <taxon>Dalbergieae</taxon>
        <taxon>Pterocarpus clade</taxon>
        <taxon>Arachis</taxon>
    </lineage>
</organism>
<dbReference type="STRING" id="3818.A0A444Z9R1"/>
<dbReference type="OrthoDB" id="4327540at2759"/>
<feature type="region of interest" description="Disordered" evidence="5">
    <location>
        <begin position="740"/>
        <end position="763"/>
    </location>
</feature>
<dbReference type="Pfam" id="PF10551">
    <property type="entry name" value="MULE"/>
    <property type="match status" value="1"/>
</dbReference>
<dbReference type="InterPro" id="IPR004330">
    <property type="entry name" value="FAR1_DNA_bnd_dom"/>
</dbReference>
<feature type="domain" description="SWIM-type" evidence="6">
    <location>
        <begin position="567"/>
        <end position="605"/>
    </location>
</feature>
<accession>A0A444Z9R1</accession>
<evidence type="ECO:0000256" key="2">
    <source>
        <dbReference type="ARBA" id="ARBA00022771"/>
    </source>
</evidence>
<keyword evidence="1" id="KW-0479">Metal-binding</keyword>
<evidence type="ECO:0000259" key="6">
    <source>
        <dbReference type="PROSITE" id="PS50966"/>
    </source>
</evidence>
<evidence type="ECO:0000256" key="1">
    <source>
        <dbReference type="ARBA" id="ARBA00022723"/>
    </source>
</evidence>
<proteinExistence type="predicted"/>
<evidence type="ECO:0000313" key="8">
    <source>
        <dbReference type="Proteomes" id="UP000289738"/>
    </source>
</evidence>
<dbReference type="SMART" id="SM00575">
    <property type="entry name" value="ZnF_PMZ"/>
    <property type="match status" value="1"/>
</dbReference>
<name>A0A444Z9R1_ARAHY</name>
<evidence type="ECO:0000256" key="3">
    <source>
        <dbReference type="ARBA" id="ARBA00022833"/>
    </source>
</evidence>
<evidence type="ECO:0000313" key="7">
    <source>
        <dbReference type="EMBL" id="RYR10917.1"/>
    </source>
</evidence>
<gene>
    <name evidence="7" type="ORF">Ahy_B05g079400</name>
</gene>
<protein>
    <recommendedName>
        <fullName evidence="6">SWIM-type domain-containing protein</fullName>
    </recommendedName>
</protein>
<dbReference type="Pfam" id="PF03101">
    <property type="entry name" value="FAR1"/>
    <property type="match status" value="1"/>
</dbReference>
<sequence>MEHNFVEPSCLVPVSFTGDSLDGESEQLDKAIEYTKITELECDDTELVDELPDHSCLADDEIPRVGMRFEHLKLAQDFYATYAKKVGFISKIRATNFDRMTKQPINQSIHCNREGFWASRVKAPIRKNIMAGVGCRARIYAKFDREKHDWVLLKVELNHSHPCSTRKAVHYHENRELTMHAKCIIEDNDEAGIRPNKTFLALANKVGGPSNLGFSEKDVKNYISSRLRSTNVNVDVKEMLNYFMRMKELNPNYFYAVNINEDNKFTSAVWVDARCRASYEYYGEVVSFDTTYSTNWHGLPFAAFIGVNHHGKSTLLGCALLGSEEIPSFEWVFTQWLEYMGTAPKGIITNQYKSMFGAIKKVLPNTRHRWCIWHITQKIHNKLGGYSRFKELNAELKHIIWNSKSVEDFEDHWAEFIDEFNLHHNRWLSDLFEDRHMWVPIFFKGQLWASMRSTQRSEGMHSFFGGYLNCKTSLVQFVHEFNNVLGTKEQKELEDDAADSRGLIPCSTRSAIERRFQKEYTNKMFRDVQTEFGKKADCTIRAVDEQGNFTRVKVEEEIQVYETTRYVTFDVHFDRSTHEVRCDCILFESAGILCCHCLVVLSSYKVNEVPSFYVLPRWNKNIKRKHTYIKSSHDVRRSNESHNIFRELCAHFYNVAQEFVDCDDEADMLHNVLEDARAKLVDYRGKMRNNTVATAHNSIITGPSTVFGTEDIQAPSKVTTKGRPKGKRLGYELDKSIRKSMQRKRKSVRKDNRVESAANQASEASAQQIAKQGLGGFMSLLNSFDNT</sequence>
<dbReference type="GO" id="GO:0008270">
    <property type="term" value="F:zinc ion binding"/>
    <property type="evidence" value="ECO:0007669"/>
    <property type="project" value="UniProtKB-KW"/>
</dbReference>
<reference evidence="7 8" key="1">
    <citation type="submission" date="2019-01" db="EMBL/GenBank/DDBJ databases">
        <title>Sequencing of cultivated peanut Arachis hypogaea provides insights into genome evolution and oil improvement.</title>
        <authorList>
            <person name="Chen X."/>
        </authorList>
    </citation>
    <scope>NUCLEOTIDE SEQUENCE [LARGE SCALE GENOMIC DNA]</scope>
    <source>
        <strain evidence="8">cv. Fuhuasheng</strain>
        <tissue evidence="7">Leaves</tissue>
    </source>
</reference>
<dbReference type="InterPro" id="IPR007527">
    <property type="entry name" value="Znf_SWIM"/>
</dbReference>
<comment type="caution">
    <text evidence="7">The sequence shown here is derived from an EMBL/GenBank/DDBJ whole genome shotgun (WGS) entry which is preliminary data.</text>
</comment>
<evidence type="ECO:0000256" key="5">
    <source>
        <dbReference type="SAM" id="MobiDB-lite"/>
    </source>
</evidence>
<dbReference type="PANTHER" id="PTHR47718">
    <property type="entry name" value="OS01G0519700 PROTEIN"/>
    <property type="match status" value="1"/>
</dbReference>
<keyword evidence="8" id="KW-1185">Reference proteome</keyword>
<dbReference type="PROSITE" id="PS50966">
    <property type="entry name" value="ZF_SWIM"/>
    <property type="match status" value="1"/>
</dbReference>